<dbReference type="RefSeq" id="WP_353862508.1">
    <property type="nucleotide sequence ID" value="NZ_CP088295.1"/>
</dbReference>
<gene>
    <name evidence="2" type="ORF">LRS13_14710</name>
</gene>
<evidence type="ECO:0008006" key="4">
    <source>
        <dbReference type="Google" id="ProtNLM"/>
    </source>
</evidence>
<dbReference type="SUPFAM" id="SSF51445">
    <property type="entry name" value="(Trans)glycosidases"/>
    <property type="match status" value="1"/>
</dbReference>
<evidence type="ECO:0000256" key="1">
    <source>
        <dbReference type="SAM" id="SignalP"/>
    </source>
</evidence>
<organism evidence="2 3">
    <name type="scientific">Svornostia abyssi</name>
    <dbReference type="NCBI Taxonomy" id="2898438"/>
    <lineage>
        <taxon>Bacteria</taxon>
        <taxon>Bacillati</taxon>
        <taxon>Actinomycetota</taxon>
        <taxon>Thermoleophilia</taxon>
        <taxon>Solirubrobacterales</taxon>
        <taxon>Baekduiaceae</taxon>
        <taxon>Svornostia</taxon>
    </lineage>
</organism>
<evidence type="ECO:0000313" key="2">
    <source>
        <dbReference type="EMBL" id="UUY01969.1"/>
    </source>
</evidence>
<keyword evidence="1" id="KW-0732">Signal</keyword>
<dbReference type="EMBL" id="CP088295">
    <property type="protein sequence ID" value="UUY01969.1"/>
    <property type="molecule type" value="Genomic_DNA"/>
</dbReference>
<keyword evidence="3" id="KW-1185">Reference proteome</keyword>
<proteinExistence type="predicted"/>
<feature type="signal peptide" evidence="1">
    <location>
        <begin position="1"/>
        <end position="33"/>
    </location>
</feature>
<name>A0ABY5PBB1_9ACTN</name>
<dbReference type="InterPro" id="IPR017853">
    <property type="entry name" value="GH"/>
</dbReference>
<reference evidence="3" key="1">
    <citation type="submission" date="2021-11" db="EMBL/GenBank/DDBJ databases">
        <title>Cultivation dependent microbiological survey of springs from the worlds oldest radium mine currently devoted to the extraction of radon-saturated water.</title>
        <authorList>
            <person name="Kapinusova G."/>
            <person name="Smrhova T."/>
            <person name="Strejcek M."/>
            <person name="Suman J."/>
            <person name="Jani K."/>
            <person name="Pajer P."/>
            <person name="Uhlik O."/>
        </authorList>
    </citation>
    <scope>NUCLEOTIDE SEQUENCE [LARGE SCALE GENOMIC DNA]</scope>
    <source>
        <strain evidence="3">J379</strain>
    </source>
</reference>
<accession>A0ABY5PBB1</accession>
<protein>
    <recommendedName>
        <fullName evidence="4">Asl1-like glycosyl hydrolase catalytic domain-containing protein</fullName>
    </recommendedName>
</protein>
<sequence length="339" mass="37442">MDRSFRPQVLLLAAVLVAGLIAIALATSSGATAQAEPVAAAAATKGPWYSLQGSADPREAEAATQLGAKVVRVEFEINTPVSKMRETMKMYDQRGIRVLLLAGFSFRVATEREVRNLGTWAKAFGPGGELRKPVQHIEFGNETGFAHHRTQRRGFEYGKRCKQASLTLRAANRGVKILCQADDGNTGDGWIKEMYRAAPKLHRYVDGWVIHPYGDYWRSRLDDNIRELKRMGSPSSKKIDITEWGIATANGERLRHNYGLSRTLTYDQASKVLRTTTLQMRRRLGSRLRYVVLYRARDGAPVGATSDPEEYFGLVTDSGALKGALGRTAGSLLRASAAR</sequence>
<evidence type="ECO:0000313" key="3">
    <source>
        <dbReference type="Proteomes" id="UP001058860"/>
    </source>
</evidence>
<dbReference type="Proteomes" id="UP001058860">
    <property type="component" value="Chromosome"/>
</dbReference>
<dbReference type="Gene3D" id="3.20.20.80">
    <property type="entry name" value="Glycosidases"/>
    <property type="match status" value="1"/>
</dbReference>
<feature type="chain" id="PRO_5046447171" description="Asl1-like glycosyl hydrolase catalytic domain-containing protein" evidence="1">
    <location>
        <begin position="34"/>
        <end position="339"/>
    </location>
</feature>